<organism evidence="3 4">
    <name type="scientific">Nesterenkonia natronophila</name>
    <dbReference type="NCBI Taxonomy" id="2174932"/>
    <lineage>
        <taxon>Bacteria</taxon>
        <taxon>Bacillati</taxon>
        <taxon>Actinomycetota</taxon>
        <taxon>Actinomycetes</taxon>
        <taxon>Micrococcales</taxon>
        <taxon>Micrococcaceae</taxon>
        <taxon>Nesterenkonia</taxon>
    </lineage>
</organism>
<dbReference type="InterPro" id="IPR042070">
    <property type="entry name" value="PucR_C-HTH_sf"/>
</dbReference>
<feature type="domain" description="PucR C-terminal helix-turn-helix" evidence="2">
    <location>
        <begin position="377"/>
        <end position="432"/>
    </location>
</feature>
<evidence type="ECO:0000259" key="1">
    <source>
        <dbReference type="Pfam" id="PF07905"/>
    </source>
</evidence>
<protein>
    <submittedName>
        <fullName evidence="3">PucR family transcriptional regulator</fullName>
    </submittedName>
</protein>
<dbReference type="RefSeq" id="WP_119902753.1">
    <property type="nucleotide sequence ID" value="NZ_QYZP01000002.1"/>
</dbReference>
<dbReference type="PANTHER" id="PTHR33744:SF1">
    <property type="entry name" value="DNA-BINDING TRANSCRIPTIONAL ACTIVATOR ADER"/>
    <property type="match status" value="1"/>
</dbReference>
<gene>
    <name evidence="3" type="ORF">D3250_07620</name>
</gene>
<accession>A0A3A4FI27</accession>
<dbReference type="InterPro" id="IPR025736">
    <property type="entry name" value="PucR_C-HTH_dom"/>
</dbReference>
<comment type="caution">
    <text evidence="3">The sequence shown here is derived from an EMBL/GenBank/DDBJ whole genome shotgun (WGS) entry which is preliminary data.</text>
</comment>
<sequence length="439" mass="48080">MNDGAAAVQLRVSDVLELRSFLESRWELLTPNAELTSPVRWVHTVDDPRPAALLQGKEFVLSTLSRFTEDAEDLMSPLRAYLDELDEVQASALAVEVLADRPRLRETLRAVAAERRSGEADPLPIVLFTEQVRFVDITEDFHQLLMARHIAQESSIDSADPLFEVSTQLIRDVIGGHLNSAEEASQRAQPLGVAGAAQYRSLVLRLRSVGRLSAAERARAKELTVQAIRRVAIDAHSKVLVGQSSPKDIGIIIALEPHQAQTPEADFGLALQGAVAKVRSSGVVPAFDVATGEPNPTILAAIKELESAQQVLHSLERILPRADHFPHLGAGAAERGFWRASDLGVLGLLARVEDREAIDWFVSAQLGFLTGPDAQELREVLRAMASPTRSKSEVAAELGISRPTLYSRVRRVERLIGQELTDEVIQTMHLALLAEDLFS</sequence>
<dbReference type="InterPro" id="IPR012914">
    <property type="entry name" value="PucR_dom"/>
</dbReference>
<dbReference type="EMBL" id="QYZP01000002">
    <property type="protein sequence ID" value="RJN31965.1"/>
    <property type="molecule type" value="Genomic_DNA"/>
</dbReference>
<dbReference type="Proteomes" id="UP000266615">
    <property type="component" value="Unassembled WGS sequence"/>
</dbReference>
<evidence type="ECO:0000259" key="2">
    <source>
        <dbReference type="Pfam" id="PF13556"/>
    </source>
</evidence>
<dbReference type="Pfam" id="PF07905">
    <property type="entry name" value="PucR"/>
    <property type="match status" value="1"/>
</dbReference>
<dbReference type="Pfam" id="PF13556">
    <property type="entry name" value="HTH_30"/>
    <property type="match status" value="1"/>
</dbReference>
<dbReference type="OrthoDB" id="2973014at2"/>
<feature type="domain" description="Purine catabolism PurC-like" evidence="1">
    <location>
        <begin position="14"/>
        <end position="145"/>
    </location>
</feature>
<dbReference type="Gene3D" id="1.10.10.2840">
    <property type="entry name" value="PucR C-terminal helix-turn-helix domain"/>
    <property type="match status" value="1"/>
</dbReference>
<reference evidence="3 4" key="1">
    <citation type="submission" date="2018-09" db="EMBL/GenBank/DDBJ databases">
        <title>Nesterenkonia natronophila sp. nov., an alkaliphilic actinobacteriume isolated from a soda lake, and emended description of the genus Nesterenkonia.</title>
        <authorList>
            <person name="Menes R.J."/>
            <person name="Iriarte A."/>
        </authorList>
    </citation>
    <scope>NUCLEOTIDE SEQUENCE [LARGE SCALE GENOMIC DNA]</scope>
    <source>
        <strain evidence="3 4">M8</strain>
    </source>
</reference>
<dbReference type="PANTHER" id="PTHR33744">
    <property type="entry name" value="CARBOHYDRATE DIACID REGULATOR"/>
    <property type="match status" value="1"/>
</dbReference>
<keyword evidence="4" id="KW-1185">Reference proteome</keyword>
<dbReference type="InterPro" id="IPR051448">
    <property type="entry name" value="CdaR-like_regulators"/>
</dbReference>
<evidence type="ECO:0000313" key="3">
    <source>
        <dbReference type="EMBL" id="RJN31965.1"/>
    </source>
</evidence>
<proteinExistence type="predicted"/>
<name>A0A3A4FI27_9MICC</name>
<dbReference type="AlphaFoldDB" id="A0A3A4FI27"/>
<evidence type="ECO:0000313" key="4">
    <source>
        <dbReference type="Proteomes" id="UP000266615"/>
    </source>
</evidence>